<comment type="function">
    <text evidence="1">Core subunit of the mitochondrial membrane respiratory chain NADH dehydrogenase (Complex I) that is believed to belong to the minimal assembly required for catalysis. Complex I functions in the transfer of electrons from NADH to the respiratory chain. The immediate electron acceptor for the enzyme is believed to be ubiquinone.</text>
</comment>
<accession>A0A3Q8U9U3</accession>
<comment type="catalytic activity">
    <reaction evidence="17">
        <text>a ubiquinone + NADH + 5 H(+)(in) = a ubiquinol + NAD(+) + 4 H(+)(out)</text>
        <dbReference type="Rhea" id="RHEA:29091"/>
        <dbReference type="Rhea" id="RHEA-COMP:9565"/>
        <dbReference type="Rhea" id="RHEA-COMP:9566"/>
        <dbReference type="ChEBI" id="CHEBI:15378"/>
        <dbReference type="ChEBI" id="CHEBI:16389"/>
        <dbReference type="ChEBI" id="CHEBI:17976"/>
        <dbReference type="ChEBI" id="CHEBI:57540"/>
        <dbReference type="ChEBI" id="CHEBI:57945"/>
        <dbReference type="EC" id="7.1.1.2"/>
    </reaction>
</comment>
<keyword evidence="8" id="KW-0999">Mitochondrion inner membrane</keyword>
<keyword evidence="11 18" id="KW-1133">Transmembrane helix</keyword>
<keyword evidence="9" id="KW-1278">Translocase</keyword>
<feature type="transmembrane region" description="Helical" evidence="18">
    <location>
        <begin position="294"/>
        <end position="312"/>
    </location>
</feature>
<dbReference type="InterPro" id="IPR003945">
    <property type="entry name" value="NU5C-like"/>
</dbReference>
<keyword evidence="13" id="KW-0830">Ubiquinone</keyword>
<feature type="transmembrane region" description="Helical" evidence="18">
    <location>
        <begin position="368"/>
        <end position="389"/>
    </location>
</feature>
<feature type="transmembrane region" description="Helical" evidence="18">
    <location>
        <begin position="480"/>
        <end position="498"/>
    </location>
</feature>
<name>A0A3Q8U9U3_9HYME</name>
<feature type="transmembrane region" description="Helical" evidence="18">
    <location>
        <begin position="52"/>
        <end position="73"/>
    </location>
</feature>
<feature type="transmembrane region" description="Helical" evidence="18">
    <location>
        <begin position="207"/>
        <end position="227"/>
    </location>
</feature>
<dbReference type="Pfam" id="PF06455">
    <property type="entry name" value="NADH5_C"/>
    <property type="match status" value="1"/>
</dbReference>
<dbReference type="InterPro" id="IPR001750">
    <property type="entry name" value="ND/Mrp_TM"/>
</dbReference>
<dbReference type="GO" id="GO:0015990">
    <property type="term" value="P:electron transport coupled proton transport"/>
    <property type="evidence" value="ECO:0007669"/>
    <property type="project" value="TreeGrafter"/>
</dbReference>
<evidence type="ECO:0000256" key="3">
    <source>
        <dbReference type="ARBA" id="ARBA00012944"/>
    </source>
</evidence>
<evidence type="ECO:0000256" key="8">
    <source>
        <dbReference type="ARBA" id="ARBA00022792"/>
    </source>
</evidence>
<evidence type="ECO:0000256" key="14">
    <source>
        <dbReference type="ARBA" id="ARBA00023128"/>
    </source>
</evidence>
<evidence type="ECO:0000256" key="2">
    <source>
        <dbReference type="ARBA" id="ARBA00004448"/>
    </source>
</evidence>
<geneLocation type="mitochondrion" evidence="21"/>
<evidence type="ECO:0000256" key="16">
    <source>
        <dbReference type="ARBA" id="ARBA00031027"/>
    </source>
</evidence>
<dbReference type="PRINTS" id="PR01434">
    <property type="entry name" value="NADHDHGNASE5"/>
</dbReference>
<proteinExistence type="predicted"/>
<evidence type="ECO:0000256" key="13">
    <source>
        <dbReference type="ARBA" id="ARBA00023075"/>
    </source>
</evidence>
<evidence type="ECO:0000256" key="10">
    <source>
        <dbReference type="ARBA" id="ARBA00022982"/>
    </source>
</evidence>
<keyword evidence="6" id="KW-0679">Respiratory chain</keyword>
<comment type="subcellular location">
    <subcellularLocation>
        <location evidence="2">Mitochondrion inner membrane</location>
        <topology evidence="2">Multi-pass membrane protein</topology>
    </subcellularLocation>
</comment>
<keyword evidence="7 18" id="KW-0812">Transmembrane</keyword>
<dbReference type="EC" id="7.1.1.2" evidence="3"/>
<protein>
    <recommendedName>
        <fullName evidence="4">NADH-ubiquinone oxidoreductase chain 5</fullName>
        <ecNumber evidence="3">7.1.1.2</ecNumber>
    </recommendedName>
    <alternativeName>
        <fullName evidence="16">NADH dehydrogenase subunit 5</fullName>
    </alternativeName>
</protein>
<evidence type="ECO:0000259" key="19">
    <source>
        <dbReference type="Pfam" id="PF00361"/>
    </source>
</evidence>
<feature type="transmembrane region" description="Helical" evidence="18">
    <location>
        <begin position="233"/>
        <end position="255"/>
    </location>
</feature>
<dbReference type="GO" id="GO:0003954">
    <property type="term" value="F:NADH dehydrogenase activity"/>
    <property type="evidence" value="ECO:0007669"/>
    <property type="project" value="TreeGrafter"/>
</dbReference>
<evidence type="ECO:0000256" key="11">
    <source>
        <dbReference type="ARBA" id="ARBA00022989"/>
    </source>
</evidence>
<feature type="transmembrane region" description="Helical" evidence="18">
    <location>
        <begin position="173"/>
        <end position="195"/>
    </location>
</feature>
<keyword evidence="15 18" id="KW-0472">Membrane</keyword>
<dbReference type="GO" id="GO:0008137">
    <property type="term" value="F:NADH dehydrogenase (ubiquinone) activity"/>
    <property type="evidence" value="ECO:0007669"/>
    <property type="project" value="UniProtKB-EC"/>
</dbReference>
<dbReference type="EMBL" id="MG923483">
    <property type="protein sequence ID" value="AZL93084.1"/>
    <property type="molecule type" value="Genomic_DNA"/>
</dbReference>
<feature type="domain" description="NADH:quinone oxidoreductase/Mrp antiporter transmembrane" evidence="19">
    <location>
        <begin position="102"/>
        <end position="372"/>
    </location>
</feature>
<evidence type="ECO:0000256" key="17">
    <source>
        <dbReference type="ARBA" id="ARBA00049551"/>
    </source>
</evidence>
<feature type="domain" description="NADH dehydrogenase subunit 5 C-terminal" evidence="20">
    <location>
        <begin position="383"/>
        <end position="557"/>
    </location>
</feature>
<feature type="transmembrane region" description="Helical" evidence="18">
    <location>
        <begin position="85"/>
        <end position="102"/>
    </location>
</feature>
<sequence>MFYLMNFYLMLMVVYLFNLFMYFYINQIIMYMEFELVNMFSIKMELLILLDWVSILFISVVFFISLMVIFYSFEYMKDDININRFIMLVYMFILSMMLMILSPNLISILVGWDGLGLVSYCLVIYYQSVKSLNSGMVTVLSNRLGDIMILISVSLMMIYGSWNYMFMNKMNNLIYMMLILASFTKSAQIPFSSWLPLAMAAPTPVSSLVHSSTLVTAGVYLLIRLNYLLMSNLLINLMMLISLMTMFLAGMGANFEFDLKKIIALSTLSQLGVMIFCLSMKLMENSMFHLLTHAMFKSLLFMCAGVIIHNMGGKQDIRMISMTLYNLPLISMMFNCASLSLCGIPFLSGFFSKDLILEMYLMNLFNSFIYMILFISMGLSIMYTMRLIYYSFIKVPQLTIYNKYFSFKSYMGLSMFSLFFFSIFMGLLLSWILLSSKNMVFLSMKMKLMIYFFLMMGIIMGGFLPKFFLEKIMLNYLNQFMIFFSMLWFMPLLYTYWISSMFKFSEKFIFNLEFGWIEYFGGFNFKEFMLKFFYSEFFSKNYYYILIFIVMMMMILLY</sequence>
<keyword evidence="14 21" id="KW-0496">Mitochondrion</keyword>
<evidence type="ECO:0000256" key="4">
    <source>
        <dbReference type="ARBA" id="ARBA00021096"/>
    </source>
</evidence>
<dbReference type="InterPro" id="IPR010934">
    <property type="entry name" value="NADH_DH_su5_C"/>
</dbReference>
<dbReference type="GO" id="GO:0042773">
    <property type="term" value="P:ATP synthesis coupled electron transport"/>
    <property type="evidence" value="ECO:0007669"/>
    <property type="project" value="InterPro"/>
</dbReference>
<keyword evidence="5" id="KW-0813">Transport</keyword>
<feature type="transmembrane region" description="Helical" evidence="18">
    <location>
        <begin position="448"/>
        <end position="468"/>
    </location>
</feature>
<reference evidence="21" key="1">
    <citation type="journal article" date="2018" name="Mol. Phylogenet. Evol.">
        <title>Mitochondrial phylogenomics of the Hymenoptera.</title>
        <authorList>
            <person name="Tang P."/>
            <person name="Zhu J.C."/>
            <person name="Zheng B.Y."/>
            <person name="Wei S.J."/>
            <person name="Sharkey M."/>
            <person name="Chen X.X."/>
            <person name="Vogler A.P."/>
        </authorList>
    </citation>
    <scope>NUCLEOTIDE SEQUENCE</scope>
</reference>
<evidence type="ECO:0000256" key="5">
    <source>
        <dbReference type="ARBA" id="ARBA00022448"/>
    </source>
</evidence>
<keyword evidence="12" id="KW-0520">NAD</keyword>
<dbReference type="PANTHER" id="PTHR42829:SF2">
    <property type="entry name" value="NADH-UBIQUINONE OXIDOREDUCTASE CHAIN 5"/>
    <property type="match status" value="1"/>
</dbReference>
<keyword evidence="10" id="KW-0249">Electron transport</keyword>
<dbReference type="Pfam" id="PF00361">
    <property type="entry name" value="Proton_antipo_M"/>
    <property type="match status" value="1"/>
</dbReference>
<evidence type="ECO:0000256" key="6">
    <source>
        <dbReference type="ARBA" id="ARBA00022660"/>
    </source>
</evidence>
<dbReference type="GO" id="GO:0005743">
    <property type="term" value="C:mitochondrial inner membrane"/>
    <property type="evidence" value="ECO:0007669"/>
    <property type="project" value="UniProtKB-SubCell"/>
</dbReference>
<evidence type="ECO:0000256" key="7">
    <source>
        <dbReference type="ARBA" id="ARBA00022692"/>
    </source>
</evidence>
<feature type="transmembrane region" description="Helical" evidence="18">
    <location>
        <begin position="147"/>
        <end position="167"/>
    </location>
</feature>
<evidence type="ECO:0000256" key="12">
    <source>
        <dbReference type="ARBA" id="ARBA00023027"/>
    </source>
</evidence>
<dbReference type="AlphaFoldDB" id="A0A3Q8U9U3"/>
<feature type="transmembrane region" description="Helical" evidence="18">
    <location>
        <begin position="7"/>
        <end position="32"/>
    </location>
</feature>
<organism evidence="21">
    <name type="scientific">Amblyjoppa sp. ZJUH_2016002</name>
    <dbReference type="NCBI Taxonomy" id="2491150"/>
    <lineage>
        <taxon>Eukaryota</taxon>
        <taxon>Metazoa</taxon>
        <taxon>Ecdysozoa</taxon>
        <taxon>Arthropoda</taxon>
        <taxon>Hexapoda</taxon>
        <taxon>Insecta</taxon>
        <taxon>Pterygota</taxon>
        <taxon>Neoptera</taxon>
        <taxon>Endopterygota</taxon>
        <taxon>Hymenoptera</taxon>
        <taxon>Apocrita</taxon>
        <taxon>Ichneumonoidea</taxon>
        <taxon>Ichneumonidae</taxon>
        <taxon>Ichneumoninae</taxon>
        <taxon>Heresiarchini</taxon>
        <taxon>Amblyjoppa</taxon>
    </lineage>
</organism>
<feature type="transmembrane region" description="Helical" evidence="18">
    <location>
        <begin position="324"/>
        <end position="348"/>
    </location>
</feature>
<feature type="transmembrane region" description="Helical" evidence="18">
    <location>
        <begin position="410"/>
        <end position="433"/>
    </location>
</feature>
<evidence type="ECO:0000256" key="9">
    <source>
        <dbReference type="ARBA" id="ARBA00022967"/>
    </source>
</evidence>
<evidence type="ECO:0000256" key="15">
    <source>
        <dbReference type="ARBA" id="ARBA00023136"/>
    </source>
</evidence>
<evidence type="ECO:0000256" key="18">
    <source>
        <dbReference type="SAM" id="Phobius"/>
    </source>
</evidence>
<dbReference type="PANTHER" id="PTHR42829">
    <property type="entry name" value="NADH-UBIQUINONE OXIDOREDUCTASE CHAIN 5"/>
    <property type="match status" value="1"/>
</dbReference>
<evidence type="ECO:0000313" key="21">
    <source>
        <dbReference type="EMBL" id="AZL93084.1"/>
    </source>
</evidence>
<evidence type="ECO:0000256" key="1">
    <source>
        <dbReference type="ARBA" id="ARBA00003257"/>
    </source>
</evidence>
<evidence type="ECO:0000259" key="20">
    <source>
        <dbReference type="Pfam" id="PF06455"/>
    </source>
</evidence>
<feature type="transmembrane region" description="Helical" evidence="18">
    <location>
        <begin position="541"/>
        <end position="557"/>
    </location>
</feature>
<gene>
    <name evidence="21" type="primary">nad5</name>
</gene>